<dbReference type="PROSITE" id="PS50263">
    <property type="entry name" value="CN_HYDROLASE"/>
    <property type="match status" value="1"/>
</dbReference>
<dbReference type="Pfam" id="PF00795">
    <property type="entry name" value="CN_hydrolase"/>
    <property type="match status" value="1"/>
</dbReference>
<dbReference type="Gene3D" id="3.60.110.10">
    <property type="entry name" value="Carbon-nitrogen hydrolase"/>
    <property type="match status" value="1"/>
</dbReference>
<evidence type="ECO:0000256" key="2">
    <source>
        <dbReference type="ARBA" id="ARBA00010065"/>
    </source>
</evidence>
<accession>F8KR23</accession>
<evidence type="ECO:0000256" key="6">
    <source>
        <dbReference type="ARBA" id="ARBA00022692"/>
    </source>
</evidence>
<dbReference type="Proteomes" id="UP000008387">
    <property type="component" value="Chromosome"/>
</dbReference>
<reference evidence="12 13" key="1">
    <citation type="journal article" date="2011" name="J. Bacteriol.">
        <title>Genome sequence of Helicobacter bizzozeronii strain CIII-1, an isolate from human gastric mucosa.</title>
        <authorList>
            <person name="Schott T."/>
            <person name="Rossi M."/>
            <person name="Hanninen M.L."/>
        </authorList>
    </citation>
    <scope>NUCLEOTIDE SEQUENCE [LARGE SCALE GENOMIC DNA]</scope>
    <source>
        <strain evidence="12 13">CIII-1</strain>
    </source>
</reference>
<keyword evidence="12" id="KW-0449">Lipoprotein</keyword>
<name>F8KR23_HELBC</name>
<dbReference type="HOGENOM" id="CLU_050649_0_0_7"/>
<proteinExistence type="inferred from homology"/>
<dbReference type="GO" id="GO:0005886">
    <property type="term" value="C:plasma membrane"/>
    <property type="evidence" value="ECO:0007669"/>
    <property type="project" value="UniProtKB-SubCell"/>
</dbReference>
<keyword evidence="3" id="KW-1003">Cell membrane</keyword>
<keyword evidence="9 12" id="KW-0012">Acyltransferase</keyword>
<evidence type="ECO:0000313" key="12">
    <source>
        <dbReference type="EMBL" id="CCB79194.1"/>
    </source>
</evidence>
<dbReference type="AlphaFoldDB" id="F8KR23"/>
<evidence type="ECO:0000256" key="5">
    <source>
        <dbReference type="ARBA" id="ARBA00022679"/>
    </source>
</evidence>
<comment type="similarity">
    <text evidence="2">Belongs to the CN hydrolase family. Apolipoprotein N-acyltransferase subfamily.</text>
</comment>
<dbReference type="InterPro" id="IPR059110">
    <property type="entry name" value="Lnt_campylobact"/>
</dbReference>
<keyword evidence="8 10" id="KW-0472">Membrane</keyword>
<evidence type="ECO:0000313" key="13">
    <source>
        <dbReference type="Proteomes" id="UP000008387"/>
    </source>
</evidence>
<sequence>MVLCLCDRYWRGYGFVCVCVLLFLLPVYGSLLLAHHPMPLVIFGSFSAPLSVWAYLSVPAKRRFFFGFWVGLGLFYWCALSFRYNDNVFLLPLIMVLIALCYAVVFYGLLYFNSLLYRIATLWLSSYIHPFGFDWFVPDAFFAYSGFKVDRLSFLGVIVAIALFMQRYKNFMFFKPLYAPSKIFAVVLLVLSINWKQSASALDPNALKVVQTNTNQKTKWQPEFLDATIAFNLTTIQQAIQEKKQVVILPETAFPIALNKSNLIPTLLSLSQQITIIAGALYEENDTIYNSTYVFDHGDYHYAHKVILAPFGERMPLPSFLADYLDRFFFGADVFKLGNAPHFSDMKTQHLDFRPLVCYEGTSKPAYENSPPNLVVISNNAWFVPSIEPFLQRMLLKYYARRFDKTIIHSVNFSPSYILTPALLGDRLY</sequence>
<dbReference type="GO" id="GO:0016410">
    <property type="term" value="F:N-acyltransferase activity"/>
    <property type="evidence" value="ECO:0007669"/>
    <property type="project" value="InterPro"/>
</dbReference>
<dbReference type="NCBIfam" id="TIGR00546">
    <property type="entry name" value="lnt"/>
    <property type="match status" value="1"/>
</dbReference>
<organism evidence="12 13">
    <name type="scientific">Helicobacter bizzozeronii (strain CIII-1)</name>
    <dbReference type="NCBI Taxonomy" id="1002804"/>
    <lineage>
        <taxon>Bacteria</taxon>
        <taxon>Pseudomonadati</taxon>
        <taxon>Campylobacterota</taxon>
        <taxon>Epsilonproteobacteria</taxon>
        <taxon>Campylobacterales</taxon>
        <taxon>Helicobacteraceae</taxon>
        <taxon>Helicobacter</taxon>
    </lineage>
</organism>
<keyword evidence="13" id="KW-1185">Reference proteome</keyword>
<dbReference type="SUPFAM" id="SSF56317">
    <property type="entry name" value="Carbon-nitrogen hydrolase"/>
    <property type="match status" value="1"/>
</dbReference>
<dbReference type="Pfam" id="PF26365">
    <property type="entry name" value="ApoNAT_membrane"/>
    <property type="match status" value="1"/>
</dbReference>
<dbReference type="STRING" id="1002804.HBZC1_02080"/>
<feature type="transmembrane region" description="Helical" evidence="10">
    <location>
        <begin position="12"/>
        <end position="34"/>
    </location>
</feature>
<feature type="transmembrane region" description="Helical" evidence="10">
    <location>
        <begin position="90"/>
        <end position="112"/>
    </location>
</feature>
<dbReference type="InterPro" id="IPR003010">
    <property type="entry name" value="C-N_Hydrolase"/>
</dbReference>
<evidence type="ECO:0000256" key="7">
    <source>
        <dbReference type="ARBA" id="ARBA00022989"/>
    </source>
</evidence>
<evidence type="ECO:0000256" key="1">
    <source>
        <dbReference type="ARBA" id="ARBA00004651"/>
    </source>
</evidence>
<dbReference type="InterPro" id="IPR004563">
    <property type="entry name" value="Apolipo_AcylTrfase"/>
</dbReference>
<dbReference type="InterPro" id="IPR059109">
    <property type="entry name" value="Lnt_membrane_dom"/>
</dbReference>
<dbReference type="PANTHER" id="PTHR38686">
    <property type="entry name" value="APOLIPOPROTEIN N-ACYLTRANSFERASE"/>
    <property type="match status" value="1"/>
</dbReference>
<evidence type="ECO:0000256" key="4">
    <source>
        <dbReference type="ARBA" id="ARBA00022519"/>
    </source>
</evidence>
<keyword evidence="6 10" id="KW-0812">Transmembrane</keyword>
<feature type="transmembrane region" description="Helical" evidence="10">
    <location>
        <begin position="65"/>
        <end position="84"/>
    </location>
</feature>
<protein>
    <submittedName>
        <fullName evidence="12">Apolipoprotein N-acyltransferase</fullName>
    </submittedName>
</protein>
<dbReference type="eggNOG" id="COG0815">
    <property type="taxonomic scope" value="Bacteria"/>
</dbReference>
<feature type="domain" description="CN hydrolase" evidence="11">
    <location>
        <begin position="210"/>
        <end position="429"/>
    </location>
</feature>
<feature type="transmembrane region" description="Helical" evidence="10">
    <location>
        <begin position="40"/>
        <end position="58"/>
    </location>
</feature>
<dbReference type="InterPro" id="IPR036526">
    <property type="entry name" value="C-N_Hydrolase_sf"/>
</dbReference>
<keyword evidence="7 10" id="KW-1133">Transmembrane helix</keyword>
<keyword evidence="5 12" id="KW-0808">Transferase</keyword>
<dbReference type="EMBL" id="FR871757">
    <property type="protein sequence ID" value="CCB79194.1"/>
    <property type="molecule type" value="Genomic_DNA"/>
</dbReference>
<evidence type="ECO:0000259" key="11">
    <source>
        <dbReference type="PROSITE" id="PS50263"/>
    </source>
</evidence>
<feature type="transmembrane region" description="Helical" evidence="10">
    <location>
        <begin position="177"/>
        <end position="195"/>
    </location>
</feature>
<evidence type="ECO:0000256" key="9">
    <source>
        <dbReference type="ARBA" id="ARBA00023315"/>
    </source>
</evidence>
<dbReference type="KEGG" id="hbi:HBZC1_02080"/>
<dbReference type="PANTHER" id="PTHR38686:SF1">
    <property type="entry name" value="APOLIPOPROTEIN N-ACYLTRANSFERASE"/>
    <property type="match status" value="1"/>
</dbReference>
<evidence type="ECO:0000256" key="3">
    <source>
        <dbReference type="ARBA" id="ARBA00022475"/>
    </source>
</evidence>
<dbReference type="GO" id="GO:0042158">
    <property type="term" value="P:lipoprotein biosynthetic process"/>
    <property type="evidence" value="ECO:0007669"/>
    <property type="project" value="InterPro"/>
</dbReference>
<feature type="transmembrane region" description="Helical" evidence="10">
    <location>
        <begin position="119"/>
        <end position="137"/>
    </location>
</feature>
<keyword evidence="4" id="KW-0997">Cell inner membrane</keyword>
<dbReference type="NCBIfam" id="NF008934">
    <property type="entry name" value="PRK12291.1"/>
    <property type="match status" value="1"/>
</dbReference>
<gene>
    <name evidence="12" type="ordered locus">HBZC1_02080</name>
</gene>
<comment type="subcellular location">
    <subcellularLocation>
        <location evidence="1">Cell membrane</location>
        <topology evidence="1">Multi-pass membrane protein</topology>
    </subcellularLocation>
</comment>
<feature type="transmembrane region" description="Helical" evidence="10">
    <location>
        <begin position="149"/>
        <end position="165"/>
    </location>
</feature>
<evidence type="ECO:0000256" key="8">
    <source>
        <dbReference type="ARBA" id="ARBA00023136"/>
    </source>
</evidence>
<evidence type="ECO:0000256" key="10">
    <source>
        <dbReference type="SAM" id="Phobius"/>
    </source>
</evidence>